<evidence type="ECO:0000313" key="1">
    <source>
        <dbReference type="EMBL" id="OLP88752.1"/>
    </source>
</evidence>
<name>A0A1Q9D0S5_SYMMI</name>
<sequence>MTIDVGAAAPDDIPPIAEEVITIELESCGGERNASLSKEAQTIPEMPVREEGMVSLITKFLFPALTQTREYHQSFRISRFQCDYDDSNEGPAHGK</sequence>
<dbReference type="EMBL" id="LSRX01000796">
    <property type="protein sequence ID" value="OLP88752.1"/>
    <property type="molecule type" value="Genomic_DNA"/>
</dbReference>
<dbReference type="Proteomes" id="UP000186817">
    <property type="component" value="Unassembled WGS sequence"/>
</dbReference>
<organism evidence="1 2">
    <name type="scientific">Symbiodinium microadriaticum</name>
    <name type="common">Dinoflagellate</name>
    <name type="synonym">Zooxanthella microadriatica</name>
    <dbReference type="NCBI Taxonomy" id="2951"/>
    <lineage>
        <taxon>Eukaryota</taxon>
        <taxon>Sar</taxon>
        <taxon>Alveolata</taxon>
        <taxon>Dinophyceae</taxon>
        <taxon>Suessiales</taxon>
        <taxon>Symbiodiniaceae</taxon>
        <taxon>Symbiodinium</taxon>
    </lineage>
</organism>
<dbReference type="AlphaFoldDB" id="A0A1Q9D0S5"/>
<comment type="caution">
    <text evidence="1">The sequence shown here is derived from an EMBL/GenBank/DDBJ whole genome shotgun (WGS) entry which is preliminary data.</text>
</comment>
<protein>
    <submittedName>
        <fullName evidence="1">Uncharacterized protein</fullName>
    </submittedName>
</protein>
<gene>
    <name evidence="1" type="ORF">AK812_SmicGene29882</name>
</gene>
<evidence type="ECO:0000313" key="2">
    <source>
        <dbReference type="Proteomes" id="UP000186817"/>
    </source>
</evidence>
<accession>A0A1Q9D0S5</accession>
<keyword evidence="2" id="KW-1185">Reference proteome</keyword>
<reference evidence="1 2" key="1">
    <citation type="submission" date="2016-02" db="EMBL/GenBank/DDBJ databases">
        <title>Genome analysis of coral dinoflagellate symbionts highlights evolutionary adaptations to a symbiotic lifestyle.</title>
        <authorList>
            <person name="Aranda M."/>
            <person name="Li Y."/>
            <person name="Liew Y.J."/>
            <person name="Baumgarten S."/>
            <person name="Simakov O."/>
            <person name="Wilson M."/>
            <person name="Piel J."/>
            <person name="Ashoor H."/>
            <person name="Bougouffa S."/>
            <person name="Bajic V.B."/>
            <person name="Ryu T."/>
            <person name="Ravasi T."/>
            <person name="Bayer T."/>
            <person name="Micklem G."/>
            <person name="Kim H."/>
            <person name="Bhak J."/>
            <person name="Lajeunesse T.C."/>
            <person name="Voolstra C.R."/>
        </authorList>
    </citation>
    <scope>NUCLEOTIDE SEQUENCE [LARGE SCALE GENOMIC DNA]</scope>
    <source>
        <strain evidence="1 2">CCMP2467</strain>
    </source>
</reference>
<proteinExistence type="predicted"/>